<dbReference type="Proteomes" id="UP000003730">
    <property type="component" value="Unassembled WGS sequence"/>
</dbReference>
<protein>
    <submittedName>
        <fullName evidence="1">Uncharacterized protein</fullName>
    </submittedName>
</protein>
<dbReference type="EMBL" id="AFXZ01000020">
    <property type="protein sequence ID" value="EGV43648.1"/>
    <property type="molecule type" value="Genomic_DNA"/>
</dbReference>
<keyword evidence="2" id="KW-1185">Reference proteome</keyword>
<organism evidence="1 2">
    <name type="scientific">Bizionia argentinensis JUB59</name>
    <dbReference type="NCBI Taxonomy" id="1046627"/>
    <lineage>
        <taxon>Bacteria</taxon>
        <taxon>Pseudomonadati</taxon>
        <taxon>Bacteroidota</taxon>
        <taxon>Flavobacteriia</taxon>
        <taxon>Flavobacteriales</taxon>
        <taxon>Flavobacteriaceae</taxon>
        <taxon>Bizionia</taxon>
    </lineage>
</organism>
<dbReference type="STRING" id="1046627.BZARG_2758"/>
<accession>G2ED34</accession>
<dbReference type="AlphaFoldDB" id="G2ED34"/>
<dbReference type="eggNOG" id="ENOG5033MA6">
    <property type="taxonomic scope" value="Bacteria"/>
</dbReference>
<evidence type="ECO:0000313" key="1">
    <source>
        <dbReference type="EMBL" id="EGV43648.1"/>
    </source>
</evidence>
<proteinExistence type="predicted"/>
<evidence type="ECO:0000313" key="2">
    <source>
        <dbReference type="Proteomes" id="UP000003730"/>
    </source>
</evidence>
<sequence>MKNPNTFWNWFNENHQLLKNYQQLEHKEALFSKLQINLNNYGNNLSFVLTGPSVKKSKYQLIITTNGNKNLILYAANLISKAPKFPGWKFTASIKPTQNLDKIVSRNDSLYEFQNLKIKISDLYFLPANYCPITQKFNVTVYLTEYWKHTEKLLQQAVSIMLEDRLGEHLAHSKINRLTLEQYPKNTNLIPAYEMAFYFENFNIND</sequence>
<dbReference type="RefSeq" id="WP_008636806.1">
    <property type="nucleotide sequence ID" value="NZ_AFXZ01000020.1"/>
</dbReference>
<comment type="caution">
    <text evidence="1">The sequence shown here is derived from an EMBL/GenBank/DDBJ whole genome shotgun (WGS) entry which is preliminary data.</text>
</comment>
<name>G2ED34_9FLAO</name>
<reference evidence="1 2" key="1">
    <citation type="journal article" date="2008" name="Int. J. Syst. Evol. Microbiol.">
        <title>Bizionia argentinensis sp. nov., isolated from surface marine water in Antarctica.</title>
        <authorList>
            <person name="Bercovich A."/>
            <person name="Vazquez S.C."/>
            <person name="Yankilevich P."/>
            <person name="Coria S.H."/>
            <person name="Foti M."/>
            <person name="Hernandez E."/>
            <person name="Vidal A."/>
            <person name="Ruberto L."/>
            <person name="Melo C."/>
            <person name="Marenssi S."/>
            <person name="Criscuolo M."/>
            <person name="Memoli M."/>
            <person name="Arguelles M."/>
            <person name="Mac Cormack W.P."/>
        </authorList>
    </citation>
    <scope>NUCLEOTIDE SEQUENCE [LARGE SCALE GENOMIC DNA]</scope>
    <source>
        <strain evidence="1 2">JUB59</strain>
    </source>
</reference>
<dbReference type="OrthoDB" id="1339084at2"/>
<gene>
    <name evidence="1" type="ORF">BZARG_2758</name>
</gene>